<evidence type="ECO:0000313" key="12">
    <source>
        <dbReference type="EMBL" id="TXN29378.1"/>
    </source>
</evidence>
<feature type="domain" description="ABC transporter" evidence="11">
    <location>
        <begin position="258"/>
        <end position="499"/>
    </location>
</feature>
<evidence type="ECO:0000256" key="4">
    <source>
        <dbReference type="ARBA" id="ARBA00022692"/>
    </source>
</evidence>
<evidence type="ECO:0000256" key="9">
    <source>
        <dbReference type="ARBA" id="ARBA00023136"/>
    </source>
</evidence>
<evidence type="ECO:0000256" key="6">
    <source>
        <dbReference type="ARBA" id="ARBA00022741"/>
    </source>
</evidence>
<protein>
    <submittedName>
        <fullName evidence="12">ATP-binding cassette domain-containing protein</fullName>
    </submittedName>
</protein>
<dbReference type="InterPro" id="IPR003439">
    <property type="entry name" value="ABC_transporter-like_ATP-bd"/>
</dbReference>
<evidence type="ECO:0000313" key="13">
    <source>
        <dbReference type="Proteomes" id="UP000321379"/>
    </source>
</evidence>
<dbReference type="InterPro" id="IPR027417">
    <property type="entry name" value="P-loop_NTPase"/>
</dbReference>
<dbReference type="GO" id="GO:0005524">
    <property type="term" value="F:ATP binding"/>
    <property type="evidence" value="ECO:0007669"/>
    <property type="project" value="UniProtKB-KW"/>
</dbReference>
<keyword evidence="3" id="KW-1003">Cell membrane</keyword>
<dbReference type="GO" id="GO:0022857">
    <property type="term" value="F:transmembrane transporter activity"/>
    <property type="evidence" value="ECO:0007669"/>
    <property type="project" value="InterPro"/>
</dbReference>
<evidence type="ECO:0000256" key="10">
    <source>
        <dbReference type="SAM" id="Phobius"/>
    </source>
</evidence>
<keyword evidence="6" id="KW-0547">Nucleotide-binding</keyword>
<evidence type="ECO:0000256" key="3">
    <source>
        <dbReference type="ARBA" id="ARBA00022475"/>
    </source>
</evidence>
<dbReference type="RefSeq" id="WP_147784395.1">
    <property type="nucleotide sequence ID" value="NZ_VRMG01000009.1"/>
</dbReference>
<dbReference type="InterPro" id="IPR050107">
    <property type="entry name" value="ABC_carbohydrate_import_ATPase"/>
</dbReference>
<keyword evidence="9 10" id="KW-0472">Membrane</keyword>
<evidence type="ECO:0000259" key="11">
    <source>
        <dbReference type="PROSITE" id="PS50893"/>
    </source>
</evidence>
<dbReference type="SMART" id="SM00382">
    <property type="entry name" value="AAA"/>
    <property type="match status" value="2"/>
</dbReference>
<name>A0A5C8UND5_9MICO</name>
<feature type="transmembrane region" description="Helical" evidence="10">
    <location>
        <begin position="603"/>
        <end position="625"/>
    </location>
</feature>
<dbReference type="PANTHER" id="PTHR43790:SF9">
    <property type="entry name" value="GALACTOFURANOSE TRANSPORTER ATP-BINDING PROTEIN YTFR"/>
    <property type="match status" value="1"/>
</dbReference>
<dbReference type="Pfam" id="PF00005">
    <property type="entry name" value="ABC_tran"/>
    <property type="match status" value="2"/>
</dbReference>
<evidence type="ECO:0000256" key="1">
    <source>
        <dbReference type="ARBA" id="ARBA00004651"/>
    </source>
</evidence>
<dbReference type="InterPro" id="IPR001851">
    <property type="entry name" value="ABC_transp_permease"/>
</dbReference>
<feature type="transmembrane region" description="Helical" evidence="10">
    <location>
        <begin position="722"/>
        <end position="740"/>
    </location>
</feature>
<evidence type="ECO:0000256" key="8">
    <source>
        <dbReference type="ARBA" id="ARBA00022989"/>
    </source>
</evidence>
<keyword evidence="2" id="KW-0813">Transport</keyword>
<reference evidence="12 13" key="1">
    <citation type="submission" date="2019-08" db="EMBL/GenBank/DDBJ databases">
        <title>Bacterial whole genome sequence for Glaciihabitans sp. CHu50b-6-2.</title>
        <authorList>
            <person name="Jin L."/>
        </authorList>
    </citation>
    <scope>NUCLEOTIDE SEQUENCE [LARGE SCALE GENOMIC DNA]</scope>
    <source>
        <strain evidence="12 13">CHu50b-6-2</strain>
    </source>
</reference>
<dbReference type="InterPro" id="IPR003593">
    <property type="entry name" value="AAA+_ATPase"/>
</dbReference>
<comment type="caution">
    <text evidence="12">The sequence shown here is derived from an EMBL/GenBank/DDBJ whole genome shotgun (WGS) entry which is preliminary data.</text>
</comment>
<dbReference type="CDD" id="cd06579">
    <property type="entry name" value="TM_PBP1_transp_AraH_like"/>
    <property type="match status" value="1"/>
</dbReference>
<feature type="transmembrane region" description="Helical" evidence="10">
    <location>
        <begin position="525"/>
        <end position="547"/>
    </location>
</feature>
<keyword evidence="5" id="KW-0677">Repeat</keyword>
<feature type="transmembrane region" description="Helical" evidence="10">
    <location>
        <begin position="553"/>
        <end position="573"/>
    </location>
</feature>
<organism evidence="12 13">
    <name type="scientific">Lacisediminihabitans profunda</name>
    <dbReference type="NCBI Taxonomy" id="2594790"/>
    <lineage>
        <taxon>Bacteria</taxon>
        <taxon>Bacillati</taxon>
        <taxon>Actinomycetota</taxon>
        <taxon>Actinomycetes</taxon>
        <taxon>Micrococcales</taxon>
        <taxon>Microbacteriaceae</taxon>
        <taxon>Lacisediminihabitans</taxon>
    </lineage>
</organism>
<dbReference type="CDD" id="cd03215">
    <property type="entry name" value="ABC_Carb_Monos_II"/>
    <property type="match status" value="1"/>
</dbReference>
<dbReference type="AlphaFoldDB" id="A0A5C8UND5"/>
<keyword evidence="4 10" id="KW-0812">Transmembrane</keyword>
<keyword evidence="13" id="KW-1185">Reference proteome</keyword>
<evidence type="ECO:0000256" key="2">
    <source>
        <dbReference type="ARBA" id="ARBA00022448"/>
    </source>
</evidence>
<keyword evidence="8 10" id="KW-1133">Transmembrane helix</keyword>
<dbReference type="Gene3D" id="3.40.50.300">
    <property type="entry name" value="P-loop containing nucleotide triphosphate hydrolases"/>
    <property type="match status" value="2"/>
</dbReference>
<feature type="transmembrane region" description="Helical" evidence="10">
    <location>
        <begin position="670"/>
        <end position="691"/>
    </location>
</feature>
<feature type="transmembrane region" description="Helical" evidence="10">
    <location>
        <begin position="804"/>
        <end position="821"/>
    </location>
</feature>
<evidence type="ECO:0000256" key="5">
    <source>
        <dbReference type="ARBA" id="ARBA00022737"/>
    </source>
</evidence>
<sequence length="831" mass="85394">MNESTTVEPVLVLSDISKTYPGVRALSSVSVSAAPGKVHAILGENGAGKSTLVGIAAGSVVPDSGTIGLAGESVTRMQPRMARERGLAIVYQVPALAPSLTVLDAVLLLLPDSKRPPRSGAAAWLTAHFASLGLTIDPTATISALSLREAHLIEIAAALASDPRVLVLDEPTEALGPEETTWLFARIAELLAKNVAIVYITHRIPEVVEIAHDLTVLRDGQVVGRGKVADFSADQIVELIVGRSLETTFPDKQQAPGTALEPVLLVSDASGARFSDCSMSVLPGQIVGLAGVEGNGQREFLRALSGKGLVSGTVSVAGTVVRMRSHGSATRAGIAFLPGDRLGEAMFGKMSVRENVVAPSLDSAMPRGLANRSLEYSLSQQAIAGLAVKTPTLETPVSSLSGGSQQKVLLARARLGDPRVLLVEDPTQGVDAGARVEIYAFLRAMADSGIAVVVLSTDAVELEGLCDQVLVFSRGRVQAVLDGSDVTERSITGAAVMSTGHSATTVSALPTRRRRAFSLGREGQAGVLAALTVLLGLATTIVSSAFVSSLNMSQLLAASATLILVGLAQLMVVMTGGIDLSIGSVVALSGVVISYFGTSGPAFALGVVLALGAGLLVGLVNGLLVTRLSIPPVIATLVTSIAVVGVAQVLRPNPGGSATPEIMTALGTTVGGIPLVLVLAIVITIALWFLITRTGLGRGLRAAGSDPVKANRMGVNVPSMRLFATVSAGFLAAVAGFVLYSKTGIGDANTGQSLTLTSVTAIVIAGASIFGGSGSAIAVAVAGILLQTITNSLTFLSLSLSWQYWLQGVFVLFAAVLPMIVRLRRSRADRR</sequence>
<dbReference type="CDD" id="cd03216">
    <property type="entry name" value="ABC_Carb_Monos_I"/>
    <property type="match status" value="1"/>
</dbReference>
<feature type="domain" description="ABC transporter" evidence="11">
    <location>
        <begin position="11"/>
        <end position="244"/>
    </location>
</feature>
<evidence type="ECO:0000256" key="7">
    <source>
        <dbReference type="ARBA" id="ARBA00022840"/>
    </source>
</evidence>
<dbReference type="PANTHER" id="PTHR43790">
    <property type="entry name" value="CARBOHYDRATE TRANSPORT ATP-BINDING PROTEIN MG119-RELATED"/>
    <property type="match status" value="1"/>
</dbReference>
<feature type="transmembrane region" description="Helical" evidence="10">
    <location>
        <begin position="632"/>
        <end position="650"/>
    </location>
</feature>
<dbReference type="SUPFAM" id="SSF52540">
    <property type="entry name" value="P-loop containing nucleoside triphosphate hydrolases"/>
    <property type="match status" value="2"/>
</dbReference>
<gene>
    <name evidence="12" type="ORF">FVP33_14490</name>
</gene>
<keyword evidence="7 12" id="KW-0067">ATP-binding</keyword>
<comment type="subcellular location">
    <subcellularLocation>
        <location evidence="1">Cell membrane</location>
        <topology evidence="1">Multi-pass membrane protein</topology>
    </subcellularLocation>
</comment>
<dbReference type="Pfam" id="PF02653">
    <property type="entry name" value="BPD_transp_2"/>
    <property type="match status" value="1"/>
</dbReference>
<dbReference type="PROSITE" id="PS50893">
    <property type="entry name" value="ABC_TRANSPORTER_2"/>
    <property type="match status" value="2"/>
</dbReference>
<proteinExistence type="predicted"/>
<dbReference type="GO" id="GO:0016887">
    <property type="term" value="F:ATP hydrolysis activity"/>
    <property type="evidence" value="ECO:0007669"/>
    <property type="project" value="InterPro"/>
</dbReference>
<dbReference type="EMBL" id="VRMG01000009">
    <property type="protein sequence ID" value="TXN29378.1"/>
    <property type="molecule type" value="Genomic_DNA"/>
</dbReference>
<dbReference type="GO" id="GO:0005886">
    <property type="term" value="C:plasma membrane"/>
    <property type="evidence" value="ECO:0007669"/>
    <property type="project" value="UniProtKB-SubCell"/>
</dbReference>
<dbReference type="Proteomes" id="UP000321379">
    <property type="component" value="Unassembled WGS sequence"/>
</dbReference>
<accession>A0A5C8UND5</accession>
<feature type="transmembrane region" description="Helical" evidence="10">
    <location>
        <begin position="580"/>
        <end position="597"/>
    </location>
</feature>